<organism evidence="2 3">
    <name type="scientific">Persicirhabdus sediminis</name>
    <dbReference type="NCBI Taxonomy" id="454144"/>
    <lineage>
        <taxon>Bacteria</taxon>
        <taxon>Pseudomonadati</taxon>
        <taxon>Verrucomicrobiota</taxon>
        <taxon>Verrucomicrobiia</taxon>
        <taxon>Verrucomicrobiales</taxon>
        <taxon>Verrucomicrobiaceae</taxon>
        <taxon>Persicirhabdus</taxon>
    </lineage>
</organism>
<accession>A0A8J7SJ03</accession>
<dbReference type="RefSeq" id="WP_200311823.1">
    <property type="nucleotide sequence ID" value="NZ_JAENIM010000041.1"/>
</dbReference>
<reference evidence="2" key="1">
    <citation type="submission" date="2021-01" db="EMBL/GenBank/DDBJ databases">
        <title>Modified the classification status of verrucomicrobia.</title>
        <authorList>
            <person name="Feng X."/>
        </authorList>
    </citation>
    <scope>NUCLEOTIDE SEQUENCE</scope>
    <source>
        <strain evidence="2">_KCTC 22039</strain>
    </source>
</reference>
<sequence>MLINIDHLFTSKAHNYFGHHGKPAGTSPIIEQNEIELIAGRGIVDDRFFDWKDDYKGQITFFNSAIVAQVRDFTKQPELPASTFRRNVITTGVDLNCLISKEFTINGIRFLATEECRPCYWMDSATGCEGTEEILKGNGGLRCKILSSGSFKLGSASLQITS</sequence>
<keyword evidence="3" id="KW-1185">Reference proteome</keyword>
<evidence type="ECO:0000259" key="1">
    <source>
        <dbReference type="PROSITE" id="PS51340"/>
    </source>
</evidence>
<dbReference type="Pfam" id="PF03473">
    <property type="entry name" value="MOSC"/>
    <property type="match status" value="1"/>
</dbReference>
<dbReference type="InterPro" id="IPR011037">
    <property type="entry name" value="Pyrv_Knase-like_insert_dom_sf"/>
</dbReference>
<gene>
    <name evidence="2" type="ORF">JIN82_11640</name>
</gene>
<dbReference type="GO" id="GO:0030151">
    <property type="term" value="F:molybdenum ion binding"/>
    <property type="evidence" value="ECO:0007669"/>
    <property type="project" value="InterPro"/>
</dbReference>
<dbReference type="GO" id="GO:0003824">
    <property type="term" value="F:catalytic activity"/>
    <property type="evidence" value="ECO:0007669"/>
    <property type="project" value="InterPro"/>
</dbReference>
<feature type="domain" description="MOSC" evidence="1">
    <location>
        <begin position="30"/>
        <end position="162"/>
    </location>
</feature>
<evidence type="ECO:0000313" key="2">
    <source>
        <dbReference type="EMBL" id="MBK1791805.1"/>
    </source>
</evidence>
<dbReference type="SUPFAM" id="SSF50800">
    <property type="entry name" value="PK beta-barrel domain-like"/>
    <property type="match status" value="1"/>
</dbReference>
<dbReference type="AlphaFoldDB" id="A0A8J7SJ03"/>
<dbReference type="Gene3D" id="2.40.33.20">
    <property type="entry name" value="PK beta-barrel domain-like"/>
    <property type="match status" value="1"/>
</dbReference>
<comment type="caution">
    <text evidence="2">The sequence shown here is derived from an EMBL/GenBank/DDBJ whole genome shotgun (WGS) entry which is preliminary data.</text>
</comment>
<dbReference type="Proteomes" id="UP000624703">
    <property type="component" value="Unassembled WGS sequence"/>
</dbReference>
<dbReference type="PROSITE" id="PS51340">
    <property type="entry name" value="MOSC"/>
    <property type="match status" value="1"/>
</dbReference>
<protein>
    <submittedName>
        <fullName evidence="2">Molybdenum cofactor biosysynthesis protein</fullName>
    </submittedName>
</protein>
<proteinExistence type="predicted"/>
<evidence type="ECO:0000313" key="3">
    <source>
        <dbReference type="Proteomes" id="UP000624703"/>
    </source>
</evidence>
<name>A0A8J7SJ03_9BACT</name>
<dbReference type="GO" id="GO:0030170">
    <property type="term" value="F:pyridoxal phosphate binding"/>
    <property type="evidence" value="ECO:0007669"/>
    <property type="project" value="InterPro"/>
</dbReference>
<dbReference type="EMBL" id="JAENIM010000041">
    <property type="protein sequence ID" value="MBK1791805.1"/>
    <property type="molecule type" value="Genomic_DNA"/>
</dbReference>
<dbReference type="InterPro" id="IPR005302">
    <property type="entry name" value="MoCF_Sase_C"/>
</dbReference>